<proteinExistence type="predicted"/>
<sequence>MVKGDRRQLREIHRQYRAAAAENDWPAAYRHAFELLALDPSPDYPLALVGCAAMRSGRFDVAERSFQRLVERQPNDGNTYDGLAELYGRRTEAALKAGAPSDAAEARRRAAEYGHRALQLHDAEVTAAPLWQVPAGPPPGLAADKTGNVVAYTLFGAKPLYCETAFINARALAFLLPGWTMRVYCDRSVPEDVRQRLAARGAQVVLCEGPAWDGVDPLMRRFAVMADPTVTRWLVRDADSLISRREAAAVADWLASGRWFHVMRDAYTHTELLLAGLIGGCGGVFDGRLMAESRDFPARHQYERRLVDQHFLRQVVWPTFKQSLLSHDSWFGFGDARPFPVAPDANLGPDFHVGCAQSTLVSGAGSNLADGASLAWAIADERGRTVCSYRVTVTGGSWKTVLPKLYADNVRAGKWRIVLGQAPAPGPA</sequence>
<evidence type="ECO:0000313" key="1">
    <source>
        <dbReference type="EMBL" id="TCJ18945.1"/>
    </source>
</evidence>
<dbReference type="OrthoDB" id="7278101at2"/>
<dbReference type="RefSeq" id="WP_131444573.1">
    <property type="nucleotide sequence ID" value="NZ_SJZB01000008.1"/>
</dbReference>
<dbReference type="InterPro" id="IPR011990">
    <property type="entry name" value="TPR-like_helical_dom_sf"/>
</dbReference>
<protein>
    <submittedName>
        <fullName evidence="1">Tetratricopeptide repeat protein</fullName>
    </submittedName>
</protein>
<accession>A0A4R1BNT5</accession>
<dbReference type="SUPFAM" id="SSF48452">
    <property type="entry name" value="TPR-like"/>
    <property type="match status" value="1"/>
</dbReference>
<dbReference type="EMBL" id="SJZB01000008">
    <property type="protein sequence ID" value="TCJ18945.1"/>
    <property type="molecule type" value="Genomic_DNA"/>
</dbReference>
<dbReference type="Proteomes" id="UP000295443">
    <property type="component" value="Unassembled WGS sequence"/>
</dbReference>
<name>A0A4R1BNT5_9PROT</name>
<keyword evidence="2" id="KW-1185">Reference proteome</keyword>
<comment type="caution">
    <text evidence="1">The sequence shown here is derived from an EMBL/GenBank/DDBJ whole genome shotgun (WGS) entry which is preliminary data.</text>
</comment>
<dbReference type="AlphaFoldDB" id="A0A4R1BNT5"/>
<organism evidence="1 2">
    <name type="scientific">Parasulfuritortus cantonensis</name>
    <dbReference type="NCBI Taxonomy" id="2528202"/>
    <lineage>
        <taxon>Bacteria</taxon>
        <taxon>Pseudomonadati</taxon>
        <taxon>Pseudomonadota</taxon>
        <taxon>Betaproteobacteria</taxon>
        <taxon>Nitrosomonadales</taxon>
        <taxon>Thiobacillaceae</taxon>
        <taxon>Parasulfuritortus</taxon>
    </lineage>
</organism>
<reference evidence="1 2" key="1">
    <citation type="submission" date="2019-03" db="EMBL/GenBank/DDBJ databases">
        <title>Genome sequence of Thiobacillaceae bacterium LSR1, a sulfur-oxidizing bacterium isolated from freshwater sediment.</title>
        <authorList>
            <person name="Li S."/>
        </authorList>
    </citation>
    <scope>NUCLEOTIDE SEQUENCE [LARGE SCALE GENOMIC DNA]</scope>
    <source>
        <strain evidence="1 2">LSR1</strain>
    </source>
</reference>
<gene>
    <name evidence="1" type="ORF">EZJ19_01710</name>
</gene>
<evidence type="ECO:0000313" key="2">
    <source>
        <dbReference type="Proteomes" id="UP000295443"/>
    </source>
</evidence>
<dbReference type="Gene3D" id="1.25.40.10">
    <property type="entry name" value="Tetratricopeptide repeat domain"/>
    <property type="match status" value="1"/>
</dbReference>